<comment type="caution">
    <text evidence="2">The sequence shown here is derived from an EMBL/GenBank/DDBJ whole genome shotgun (WGS) entry which is preliminary data.</text>
</comment>
<evidence type="ECO:0000313" key="3">
    <source>
        <dbReference type="Proteomes" id="UP001251528"/>
    </source>
</evidence>
<dbReference type="Proteomes" id="UP001251528">
    <property type="component" value="Unassembled WGS sequence"/>
</dbReference>
<feature type="region of interest" description="Disordered" evidence="1">
    <location>
        <begin position="57"/>
        <end position="106"/>
    </location>
</feature>
<keyword evidence="3" id="KW-1185">Reference proteome</keyword>
<organism evidence="2 3">
    <name type="scientific">Conoideocrella luteorostrata</name>
    <dbReference type="NCBI Taxonomy" id="1105319"/>
    <lineage>
        <taxon>Eukaryota</taxon>
        <taxon>Fungi</taxon>
        <taxon>Dikarya</taxon>
        <taxon>Ascomycota</taxon>
        <taxon>Pezizomycotina</taxon>
        <taxon>Sordariomycetes</taxon>
        <taxon>Hypocreomycetidae</taxon>
        <taxon>Hypocreales</taxon>
        <taxon>Clavicipitaceae</taxon>
        <taxon>Conoideocrella</taxon>
    </lineage>
</organism>
<dbReference type="AlphaFoldDB" id="A0AAJ0CL91"/>
<sequence>MSSPSSIQDSANAFLANFDQLRPQLRNQNFRHENLSQTEQLRNIVEALANVISLREEAATATPGGESKTTPNGNWIGQLNAKQKKMAKQSAAQRAFSHGAAASMRA</sequence>
<gene>
    <name evidence="2" type="ORF">QQS21_009489</name>
</gene>
<reference evidence="2" key="1">
    <citation type="submission" date="2023-06" db="EMBL/GenBank/DDBJ databases">
        <title>Conoideocrella luteorostrata (Hypocreales: Clavicipitaceae), a potential biocontrol fungus for elongate hemlock scale in United States Christmas tree production areas.</title>
        <authorList>
            <person name="Barrett H."/>
            <person name="Lovett B."/>
            <person name="Macias A.M."/>
            <person name="Stajich J.E."/>
            <person name="Kasson M.T."/>
        </authorList>
    </citation>
    <scope>NUCLEOTIDE SEQUENCE</scope>
    <source>
        <strain evidence="2">ARSEF 14590</strain>
    </source>
</reference>
<name>A0AAJ0CL91_9HYPO</name>
<evidence type="ECO:0000256" key="1">
    <source>
        <dbReference type="SAM" id="MobiDB-lite"/>
    </source>
</evidence>
<protein>
    <submittedName>
        <fullName evidence="2">Uncharacterized protein</fullName>
    </submittedName>
</protein>
<accession>A0AAJ0CL91</accession>
<proteinExistence type="predicted"/>
<evidence type="ECO:0000313" key="2">
    <source>
        <dbReference type="EMBL" id="KAK2592821.1"/>
    </source>
</evidence>
<feature type="compositionally biased region" description="Polar residues" evidence="1">
    <location>
        <begin position="67"/>
        <end position="77"/>
    </location>
</feature>
<dbReference type="EMBL" id="JASWJB010000244">
    <property type="protein sequence ID" value="KAK2592821.1"/>
    <property type="molecule type" value="Genomic_DNA"/>
</dbReference>